<dbReference type="GO" id="GO:0061928">
    <property type="term" value="F:glutathione specific gamma-glutamylcyclotransferase activity"/>
    <property type="evidence" value="ECO:0007669"/>
    <property type="project" value="UniProtKB-EC"/>
</dbReference>
<dbReference type="PANTHER" id="PTHR12192:SF26">
    <property type="entry name" value="GLUTATHIONE-SPECIFIC GAMMA-GLUTAMYLCYCLOTRANSFERASE 1"/>
    <property type="match status" value="1"/>
</dbReference>
<evidence type="ECO:0000256" key="2">
    <source>
        <dbReference type="ARBA" id="ARBA00012344"/>
    </source>
</evidence>
<dbReference type="PANTHER" id="PTHR12192">
    <property type="entry name" value="CATION TRANSPORT PROTEIN CHAC-RELATED"/>
    <property type="match status" value="1"/>
</dbReference>
<dbReference type="InterPro" id="IPR006840">
    <property type="entry name" value="ChaC"/>
</dbReference>
<comment type="similarity">
    <text evidence="1">Belongs to the gamma-glutamylcyclotransferase family. ChaC subfamily.</text>
</comment>
<evidence type="ECO:0000256" key="1">
    <source>
        <dbReference type="ARBA" id="ARBA00009662"/>
    </source>
</evidence>
<proteinExistence type="inferred from homology"/>
<dbReference type="Gene3D" id="3.10.490.10">
    <property type="entry name" value="Gamma-glutamyl cyclotransferase-like"/>
    <property type="match status" value="1"/>
</dbReference>
<dbReference type="SUPFAM" id="SSF110857">
    <property type="entry name" value="Gamma-glutamyl cyclotransferase-like"/>
    <property type="match status" value="1"/>
</dbReference>
<dbReference type="KEGG" id="cvn:111129018"/>
<dbReference type="OrthoDB" id="1933483at2759"/>
<dbReference type="Pfam" id="PF04752">
    <property type="entry name" value="ChaC"/>
    <property type="match status" value="1"/>
</dbReference>
<dbReference type="InterPro" id="IPR013024">
    <property type="entry name" value="GGCT-like"/>
</dbReference>
<dbReference type="GO" id="GO:0005737">
    <property type="term" value="C:cytoplasm"/>
    <property type="evidence" value="ECO:0007669"/>
    <property type="project" value="TreeGrafter"/>
</dbReference>
<dbReference type="GeneID" id="111129018"/>
<dbReference type="EC" id="4.3.2.7" evidence="2"/>
<protein>
    <recommendedName>
        <fullName evidence="2">glutathione-specific gamma-glutamylcyclotransferase</fullName>
        <ecNumber evidence="2">4.3.2.7</ecNumber>
    </recommendedName>
</protein>
<evidence type="ECO:0000256" key="3">
    <source>
        <dbReference type="ARBA" id="ARBA00023239"/>
    </source>
</evidence>
<dbReference type="GO" id="GO:0006751">
    <property type="term" value="P:glutathione catabolic process"/>
    <property type="evidence" value="ECO:0007669"/>
    <property type="project" value="InterPro"/>
</dbReference>
<dbReference type="InterPro" id="IPR036568">
    <property type="entry name" value="GGCT-like_sf"/>
</dbReference>
<name>A0A8B8DUV6_CRAVI</name>
<accession>A0A8B8DUV6</accession>
<reference evidence="6" key="1">
    <citation type="submission" date="2025-08" db="UniProtKB">
        <authorList>
            <consortium name="RefSeq"/>
        </authorList>
    </citation>
    <scope>IDENTIFICATION</scope>
    <source>
        <tissue evidence="6">Whole sample</tissue>
    </source>
</reference>
<evidence type="ECO:0000313" key="6">
    <source>
        <dbReference type="RefSeq" id="XP_022330771.1"/>
    </source>
</evidence>
<dbReference type="RefSeq" id="XP_022330771.1">
    <property type="nucleotide sequence ID" value="XM_022475063.1"/>
</dbReference>
<dbReference type="CDD" id="cd06661">
    <property type="entry name" value="GGCT_like"/>
    <property type="match status" value="1"/>
</dbReference>
<organism evidence="5 6">
    <name type="scientific">Crassostrea virginica</name>
    <name type="common">Eastern oyster</name>
    <dbReference type="NCBI Taxonomy" id="6565"/>
    <lineage>
        <taxon>Eukaryota</taxon>
        <taxon>Metazoa</taxon>
        <taxon>Spiralia</taxon>
        <taxon>Lophotrochozoa</taxon>
        <taxon>Mollusca</taxon>
        <taxon>Bivalvia</taxon>
        <taxon>Autobranchia</taxon>
        <taxon>Pteriomorphia</taxon>
        <taxon>Ostreida</taxon>
        <taxon>Ostreoidea</taxon>
        <taxon>Ostreidae</taxon>
        <taxon>Crassostrea</taxon>
    </lineage>
</organism>
<keyword evidence="5" id="KW-1185">Reference proteome</keyword>
<dbReference type="Proteomes" id="UP000694844">
    <property type="component" value="Chromosome 4"/>
</dbReference>
<keyword evidence="3" id="KW-0456">Lyase</keyword>
<evidence type="ECO:0000256" key="4">
    <source>
        <dbReference type="ARBA" id="ARBA00048073"/>
    </source>
</evidence>
<evidence type="ECO:0000313" key="5">
    <source>
        <dbReference type="Proteomes" id="UP000694844"/>
    </source>
</evidence>
<gene>
    <name evidence="6" type="primary">LOC111129018</name>
</gene>
<dbReference type="AlphaFoldDB" id="A0A8B8DUV6"/>
<comment type="catalytic activity">
    <reaction evidence="4">
        <text>glutathione = L-cysteinylglycine + 5-oxo-L-proline</text>
        <dbReference type="Rhea" id="RHEA:47724"/>
        <dbReference type="ChEBI" id="CHEBI:57925"/>
        <dbReference type="ChEBI" id="CHEBI:58402"/>
        <dbReference type="ChEBI" id="CHEBI:61694"/>
        <dbReference type="EC" id="4.3.2.7"/>
    </reaction>
</comment>
<sequence>MEEIHVFGYGSLMWKPDFKYSTKEHGYIRGYQRRFWQSNTEQRGTEQRPGRVATLIKTDKEKCLWGVKFTVKGAKNVANVIEKLSVREKLLGSYVTISEEFYSKNSSQGPCDVLVYLATEVNPLYVGPVSEDEDTDLDCIADTVVHARGTAGPNTEYVTRLADYIRKHIPEERDDHLFKLDIKIRNKMILVHEHRHQG</sequence>